<dbReference type="Proteomes" id="UP000031104">
    <property type="component" value="Chromosome"/>
</dbReference>
<reference evidence="1 2" key="1">
    <citation type="submission" date="2014-12" db="EMBL/GenBank/DDBJ databases">
        <title>Complete genome sequence of Francisella guanzhouensis strain 08HL01032 isolated from air-conditioning system in China.</title>
        <authorList>
            <person name="Svensson D."/>
            <person name="Ohrman C."/>
            <person name="Backman S."/>
            <person name="Karlsson E."/>
            <person name="Nilsson E."/>
            <person name="Bystrom M."/>
            <person name="Larkeryd A."/>
            <person name="Stenberg P."/>
            <person name="Scholtz H.C."/>
            <person name="Forsman M."/>
            <person name="Sjodin A."/>
        </authorList>
    </citation>
    <scope>NUCLEOTIDE SEQUENCE [LARGE SCALE GENOMIC DNA]</scope>
    <source>
        <strain evidence="1 2">08HL01032</strain>
    </source>
</reference>
<dbReference type="OrthoDB" id="5606259at2"/>
<accession>A0A0A8E2A6</accession>
<evidence type="ECO:0000313" key="2">
    <source>
        <dbReference type="Proteomes" id="UP000031104"/>
    </source>
</evidence>
<protein>
    <submittedName>
        <fullName evidence="1">Uncharacterized protein</fullName>
    </submittedName>
</protein>
<gene>
    <name evidence="1" type="ORF">SD28_01100</name>
</gene>
<dbReference type="RefSeq" id="WP_039123256.1">
    <property type="nucleotide sequence ID" value="NZ_CP010427.1"/>
</dbReference>
<evidence type="ECO:0000313" key="1">
    <source>
        <dbReference type="EMBL" id="AJC48355.1"/>
    </source>
</evidence>
<name>A0A0A8E2A6_9GAMM</name>
<dbReference type="HOGENOM" id="CLU_498521_0_0_6"/>
<keyword evidence="2" id="KW-1185">Reference proteome</keyword>
<dbReference type="EMBL" id="CP010427">
    <property type="protein sequence ID" value="AJC48355.1"/>
    <property type="molecule type" value="Genomic_DNA"/>
</dbReference>
<proteinExistence type="predicted"/>
<dbReference type="AlphaFoldDB" id="A0A0A8E2A6"/>
<sequence>MAKLNENQFNTLNRIFRYYEQSNINVDKEKYGIDLTPHRMFSFFLIGEFGPKRWYSYSNDLTQENLKKARLEGRSKLIEDPHGNFTSLAITASNIFQNYFHAHDSEWLTSPDIIRGIVAQIELEWIKSKLCRYQYSNYALLEIAKRIKFYTSLETDEYFYQGRSKRFIEVIRQVKKNSILVLKESMLNYYNYGKVKQFKDIKRVATYNNEIILTIITSDELQNAHDGRYQELIEFIFNTSREISNMHIIDDLINKKGHGDHIPSGGMNRLIFNKIKKTSKEDLVISFLSKCEDTLNKALLKLDNIKKYALSKKTTGYTTTQLRAGNFALPLNGNLIPDRSYHHSGLKKKQYFDQQSLEALLDIHKAFLVCTFIHSISSAIECYLEICGEINFNANEEFRNTVCGFLSKATNVLLYEINPSKALDELIYTFVRNNGDSEFLSAAKRKISIAPGFNSNGSLHLLKELISLLSDIKKYRKNINTSGAEIGEISSFIKEHGGYLHNNPINDELIDIIHTNGTPTDVTMLFGASAALAYVIYKTSSITSFL</sequence>
<dbReference type="KEGG" id="fgu:SD28_01100"/>
<organism evidence="1 2">
    <name type="scientific">Allofrancisella guangzhouensis</name>
    <dbReference type="NCBI Taxonomy" id="594679"/>
    <lineage>
        <taxon>Bacteria</taxon>
        <taxon>Pseudomonadati</taxon>
        <taxon>Pseudomonadota</taxon>
        <taxon>Gammaproteobacteria</taxon>
        <taxon>Thiotrichales</taxon>
        <taxon>Francisellaceae</taxon>
        <taxon>Allofrancisella</taxon>
    </lineage>
</organism>